<organism evidence="1 2">
    <name type="scientific">Acanthocheilonema viteae</name>
    <name type="common">Filarial nematode worm</name>
    <name type="synonym">Dipetalonema viteae</name>
    <dbReference type="NCBI Taxonomy" id="6277"/>
    <lineage>
        <taxon>Eukaryota</taxon>
        <taxon>Metazoa</taxon>
        <taxon>Ecdysozoa</taxon>
        <taxon>Nematoda</taxon>
        <taxon>Chromadorea</taxon>
        <taxon>Rhabditida</taxon>
        <taxon>Spirurina</taxon>
        <taxon>Spiruromorpha</taxon>
        <taxon>Filarioidea</taxon>
        <taxon>Onchocercidae</taxon>
        <taxon>Acanthocheilonema</taxon>
    </lineage>
</organism>
<accession>A0A498SGE9</accession>
<evidence type="ECO:0000313" key="2">
    <source>
        <dbReference type="Proteomes" id="UP000276991"/>
    </source>
</evidence>
<proteinExistence type="predicted"/>
<feature type="non-terminal residue" evidence="1">
    <location>
        <position position="1"/>
    </location>
</feature>
<protein>
    <submittedName>
        <fullName evidence="1">Uncharacterized protein</fullName>
    </submittedName>
</protein>
<evidence type="ECO:0000313" key="1">
    <source>
        <dbReference type="EMBL" id="VBB29030.1"/>
    </source>
</evidence>
<keyword evidence="2" id="KW-1185">Reference proteome</keyword>
<dbReference type="Proteomes" id="UP000276991">
    <property type="component" value="Unassembled WGS sequence"/>
</dbReference>
<dbReference type="EMBL" id="UPTC01000520">
    <property type="protein sequence ID" value="VBB29030.1"/>
    <property type="molecule type" value="Genomic_DNA"/>
</dbReference>
<sequence length="76" mass="8658">SCRDTINCVIYSHDGFFHDLANDRDLLRVFASDEFLQHGGVVFVSSKRFAICCNSMLQIPILQTKSTCPTNRNGWF</sequence>
<name>A0A498SGE9_ACAVI</name>
<gene>
    <name evidence="1" type="ORF">NAV_LOCUS3839</name>
</gene>
<dbReference type="AlphaFoldDB" id="A0A498SGE9"/>
<reference evidence="1 2" key="1">
    <citation type="submission" date="2018-08" db="EMBL/GenBank/DDBJ databases">
        <authorList>
            <person name="Laetsch R D."/>
            <person name="Stevens L."/>
            <person name="Kumar S."/>
            <person name="Blaxter L. M."/>
        </authorList>
    </citation>
    <scope>NUCLEOTIDE SEQUENCE [LARGE SCALE GENOMIC DNA]</scope>
</reference>